<dbReference type="CDD" id="cd02068">
    <property type="entry name" value="radical_SAM_B12_BD"/>
    <property type="match status" value="1"/>
</dbReference>
<dbReference type="InterPro" id="IPR006158">
    <property type="entry name" value="Cobalamin-bd"/>
</dbReference>
<dbReference type="InterPro" id="IPR007197">
    <property type="entry name" value="rSAM"/>
</dbReference>
<dbReference type="InterPro" id="IPR025288">
    <property type="entry name" value="DUF4080"/>
</dbReference>
<evidence type="ECO:0000313" key="8">
    <source>
        <dbReference type="EMBL" id="MBR0597049.1"/>
    </source>
</evidence>
<organism evidence="8 9">
    <name type="scientific">Sinanaerobacter chloroacetimidivorans</name>
    <dbReference type="NCBI Taxonomy" id="2818044"/>
    <lineage>
        <taxon>Bacteria</taxon>
        <taxon>Bacillati</taxon>
        <taxon>Bacillota</taxon>
        <taxon>Clostridia</taxon>
        <taxon>Peptostreptococcales</taxon>
        <taxon>Anaerovoracaceae</taxon>
        <taxon>Sinanaerobacter</taxon>
    </lineage>
</organism>
<dbReference type="Gene3D" id="3.40.50.280">
    <property type="entry name" value="Cobalamin-binding domain"/>
    <property type="match status" value="1"/>
</dbReference>
<evidence type="ECO:0000256" key="3">
    <source>
        <dbReference type="ARBA" id="ARBA00022723"/>
    </source>
</evidence>
<dbReference type="CDD" id="cd01335">
    <property type="entry name" value="Radical_SAM"/>
    <property type="match status" value="1"/>
</dbReference>
<dbReference type="InterPro" id="IPR036724">
    <property type="entry name" value="Cobalamin-bd_sf"/>
</dbReference>
<dbReference type="GO" id="GO:0003824">
    <property type="term" value="F:catalytic activity"/>
    <property type="evidence" value="ECO:0007669"/>
    <property type="project" value="InterPro"/>
</dbReference>
<dbReference type="PANTHER" id="PTHR43409:SF16">
    <property type="entry name" value="SLR0320 PROTEIN"/>
    <property type="match status" value="1"/>
</dbReference>
<dbReference type="PANTHER" id="PTHR43409">
    <property type="entry name" value="ANAEROBIC MAGNESIUM-PROTOPORPHYRIN IX MONOMETHYL ESTER CYCLASE-RELATED"/>
    <property type="match status" value="1"/>
</dbReference>
<dbReference type="Pfam" id="PF02310">
    <property type="entry name" value="B12-binding"/>
    <property type="match status" value="1"/>
</dbReference>
<feature type="domain" description="B12-binding" evidence="6">
    <location>
        <begin position="1"/>
        <end position="134"/>
    </location>
</feature>
<dbReference type="PROSITE" id="PS51332">
    <property type="entry name" value="B12_BINDING"/>
    <property type="match status" value="1"/>
</dbReference>
<keyword evidence="9" id="KW-1185">Reference proteome</keyword>
<evidence type="ECO:0000256" key="5">
    <source>
        <dbReference type="ARBA" id="ARBA00023014"/>
    </source>
</evidence>
<dbReference type="Proteomes" id="UP000675664">
    <property type="component" value="Unassembled WGS sequence"/>
</dbReference>
<reference evidence="8" key="1">
    <citation type="submission" date="2021-04" db="EMBL/GenBank/DDBJ databases">
        <title>Sinoanaerobacter chloroacetimidivorans sp. nov., an obligate anaerobic bacterium isolated from anaerobic sludge.</title>
        <authorList>
            <person name="Bao Y."/>
        </authorList>
    </citation>
    <scope>NUCLEOTIDE SEQUENCE</scope>
    <source>
        <strain evidence="8">BAD-6</strain>
    </source>
</reference>
<dbReference type="SFLD" id="SFLDG01123">
    <property type="entry name" value="methyltransferase_(Class_B)"/>
    <property type="match status" value="1"/>
</dbReference>
<dbReference type="InterPro" id="IPR023404">
    <property type="entry name" value="rSAM_horseshoe"/>
</dbReference>
<keyword evidence="5" id="KW-0411">Iron-sulfur</keyword>
<dbReference type="InterPro" id="IPR006638">
    <property type="entry name" value="Elp3/MiaA/NifB-like_rSAM"/>
</dbReference>
<dbReference type="SFLD" id="SFLDG01082">
    <property type="entry name" value="B12-binding_domain_containing"/>
    <property type="match status" value="1"/>
</dbReference>
<dbReference type="PROSITE" id="PS51918">
    <property type="entry name" value="RADICAL_SAM"/>
    <property type="match status" value="1"/>
</dbReference>
<dbReference type="Gene3D" id="3.80.30.20">
    <property type="entry name" value="tm_1862 like domain"/>
    <property type="match status" value="1"/>
</dbReference>
<accession>A0A8J7VYF7</accession>
<proteinExistence type="predicted"/>
<name>A0A8J7VYF7_9FIRM</name>
<evidence type="ECO:0000259" key="7">
    <source>
        <dbReference type="PROSITE" id="PS51918"/>
    </source>
</evidence>
<keyword evidence="4" id="KW-0408">Iron</keyword>
<dbReference type="InterPro" id="IPR034466">
    <property type="entry name" value="Methyltransferase_Class_B"/>
</dbReference>
<feature type="domain" description="Radical SAM core" evidence="7">
    <location>
        <begin position="171"/>
        <end position="401"/>
    </location>
</feature>
<dbReference type="GO" id="GO:0051539">
    <property type="term" value="F:4 iron, 4 sulfur cluster binding"/>
    <property type="evidence" value="ECO:0007669"/>
    <property type="project" value="UniProtKB-KW"/>
</dbReference>
<dbReference type="SMART" id="SM00729">
    <property type="entry name" value="Elp3"/>
    <property type="match status" value="1"/>
</dbReference>
<dbReference type="GO" id="GO:0031419">
    <property type="term" value="F:cobalamin binding"/>
    <property type="evidence" value="ECO:0007669"/>
    <property type="project" value="InterPro"/>
</dbReference>
<keyword evidence="2" id="KW-0949">S-adenosyl-L-methionine</keyword>
<dbReference type="SUPFAM" id="SSF52242">
    <property type="entry name" value="Cobalamin (vitamin B12)-binding domain"/>
    <property type="match status" value="1"/>
</dbReference>
<evidence type="ECO:0000313" key="9">
    <source>
        <dbReference type="Proteomes" id="UP000675664"/>
    </source>
</evidence>
<evidence type="ECO:0000256" key="4">
    <source>
        <dbReference type="ARBA" id="ARBA00023004"/>
    </source>
</evidence>
<keyword evidence="3" id="KW-0479">Metal-binding</keyword>
<evidence type="ECO:0000259" key="6">
    <source>
        <dbReference type="PROSITE" id="PS51332"/>
    </source>
</evidence>
<reference evidence="8" key="2">
    <citation type="submission" date="2021-04" db="EMBL/GenBank/DDBJ databases">
        <authorList>
            <person name="Liu J."/>
        </authorList>
    </citation>
    <scope>NUCLEOTIDE SEQUENCE</scope>
    <source>
        <strain evidence="8">BAD-6</strain>
    </source>
</reference>
<comment type="cofactor">
    <cofactor evidence="1">
        <name>[4Fe-4S] cluster</name>
        <dbReference type="ChEBI" id="CHEBI:49883"/>
    </cofactor>
</comment>
<gene>
    <name evidence="8" type="ORF">KCX82_04125</name>
</gene>
<dbReference type="SUPFAM" id="SSF102114">
    <property type="entry name" value="Radical SAM enzymes"/>
    <property type="match status" value="1"/>
</dbReference>
<dbReference type="SFLD" id="SFLDS00029">
    <property type="entry name" value="Radical_SAM"/>
    <property type="match status" value="1"/>
</dbReference>
<evidence type="ECO:0000256" key="2">
    <source>
        <dbReference type="ARBA" id="ARBA00022691"/>
    </source>
</evidence>
<protein>
    <submittedName>
        <fullName evidence="8">DUF4080 domain-containing protein</fullName>
    </submittedName>
</protein>
<sequence length="504" mass="58729">MKILLTTLNSKYVHSNLALKYLYASVEKTRHSIDLLEFTINNDEDYIFTELISRGYDLICFSCYIWNVEKILYLAENLKKAKPEIRILMGGPEVSFDTIPFLSNHKFIDYIISGEGEAIFAEFMEELSSEEPRLEIIKGLTYRMDGKIYVNPPAPLLDFDSVPFPYLNLVCEEDKIMYYESSRGCPYQCSYCLSSLDRKVRALSMDRVKSDLGYFIYKQVKQVKFIDRTFNWDRRRALEIIKYLIASDNGFTNFHMELCGELIDDELLKVLEGARPGLLQFEIGVQSTNEKTLAACNRSSDFAKLSDHVRKLTALGNIHIHLDLIAGLPYEDYLSFRKSFNDVYGLKADQLQLGFLKLIKGSPLRGKAEEYGYIYRSKAPYEVISSNYLSALGLARLKKIENVLDLYYNRGGFQHTLDFALDYIAETPFDFYEELADYYYLKGFQHKSHKKEDLYRILFLYAGWKERFIPNIKDKMKELLTLDMEETLNPDAVKKFMRKGWEIL</sequence>
<dbReference type="AlphaFoldDB" id="A0A8J7VYF7"/>
<dbReference type="GO" id="GO:0005829">
    <property type="term" value="C:cytosol"/>
    <property type="evidence" value="ECO:0007669"/>
    <property type="project" value="TreeGrafter"/>
</dbReference>
<dbReference type="EMBL" id="JAGSND010000002">
    <property type="protein sequence ID" value="MBR0597049.1"/>
    <property type="molecule type" value="Genomic_DNA"/>
</dbReference>
<dbReference type="RefSeq" id="WP_227017180.1">
    <property type="nucleotide sequence ID" value="NZ_JAGSND010000002.1"/>
</dbReference>
<dbReference type="Pfam" id="PF13311">
    <property type="entry name" value="DUF4080"/>
    <property type="match status" value="1"/>
</dbReference>
<dbReference type="GO" id="GO:0046872">
    <property type="term" value="F:metal ion binding"/>
    <property type="evidence" value="ECO:0007669"/>
    <property type="project" value="UniProtKB-KW"/>
</dbReference>
<dbReference type="InterPro" id="IPR051198">
    <property type="entry name" value="BchE-like"/>
</dbReference>
<dbReference type="InterPro" id="IPR058240">
    <property type="entry name" value="rSAM_sf"/>
</dbReference>
<evidence type="ECO:0000256" key="1">
    <source>
        <dbReference type="ARBA" id="ARBA00001966"/>
    </source>
</evidence>
<dbReference type="Pfam" id="PF04055">
    <property type="entry name" value="Radical_SAM"/>
    <property type="match status" value="1"/>
</dbReference>
<comment type="caution">
    <text evidence="8">The sequence shown here is derived from an EMBL/GenBank/DDBJ whole genome shotgun (WGS) entry which is preliminary data.</text>
</comment>